<comment type="caution">
    <text evidence="3">The sequence shown here is derived from an EMBL/GenBank/DDBJ whole genome shotgun (WGS) entry which is preliminary data.</text>
</comment>
<dbReference type="Pfam" id="PF09490">
    <property type="entry name" value="CbtA"/>
    <property type="match status" value="1"/>
</dbReference>
<keyword evidence="2" id="KW-0732">Signal</keyword>
<reference evidence="3" key="1">
    <citation type="submission" date="2020-07" db="EMBL/GenBank/DDBJ databases">
        <title>Huge and variable diversity of episymbiotic CPR bacteria and DPANN archaea in groundwater ecosystems.</title>
        <authorList>
            <person name="He C.Y."/>
            <person name="Keren R."/>
            <person name="Whittaker M."/>
            <person name="Farag I.F."/>
            <person name="Doudna J."/>
            <person name="Cate J.H.D."/>
            <person name="Banfield J.F."/>
        </authorList>
    </citation>
    <scope>NUCLEOTIDE SEQUENCE</scope>
    <source>
        <strain evidence="3">NC_groundwater_1586_Pr3_B-0.1um_66_15</strain>
    </source>
</reference>
<feature type="transmembrane region" description="Helical" evidence="1">
    <location>
        <begin position="167"/>
        <end position="185"/>
    </location>
</feature>
<evidence type="ECO:0000256" key="2">
    <source>
        <dbReference type="SAM" id="SignalP"/>
    </source>
</evidence>
<dbReference type="AlphaFoldDB" id="A0A933NX37"/>
<keyword evidence="1" id="KW-1133">Transmembrane helix</keyword>
<proteinExistence type="predicted"/>
<evidence type="ECO:0000313" key="3">
    <source>
        <dbReference type="EMBL" id="MBI4920810.1"/>
    </source>
</evidence>
<feature type="signal peptide" evidence="2">
    <location>
        <begin position="1"/>
        <end position="23"/>
    </location>
</feature>
<feature type="transmembrane region" description="Helical" evidence="1">
    <location>
        <begin position="107"/>
        <end position="124"/>
    </location>
</feature>
<accession>A0A933NX37</accession>
<evidence type="ECO:0000313" key="4">
    <source>
        <dbReference type="Proteomes" id="UP000782610"/>
    </source>
</evidence>
<protein>
    <submittedName>
        <fullName evidence="3">CbtA family protein</fullName>
    </submittedName>
</protein>
<feature type="transmembrane region" description="Helical" evidence="1">
    <location>
        <begin position="197"/>
        <end position="223"/>
    </location>
</feature>
<gene>
    <name evidence="3" type="ORF">HY834_03610</name>
</gene>
<name>A0A933NX37_9HYPH</name>
<feature type="transmembrane region" description="Helical" evidence="1">
    <location>
        <begin position="81"/>
        <end position="100"/>
    </location>
</feature>
<organism evidence="3 4">
    <name type="scientific">Devosia nanyangense</name>
    <dbReference type="NCBI Taxonomy" id="1228055"/>
    <lineage>
        <taxon>Bacteria</taxon>
        <taxon>Pseudomonadati</taxon>
        <taxon>Pseudomonadota</taxon>
        <taxon>Alphaproteobacteria</taxon>
        <taxon>Hyphomicrobiales</taxon>
        <taxon>Devosiaceae</taxon>
        <taxon>Devosia</taxon>
    </lineage>
</organism>
<feature type="transmembrane region" description="Helical" evidence="1">
    <location>
        <begin position="144"/>
        <end position="160"/>
    </location>
</feature>
<keyword evidence="1" id="KW-0472">Membrane</keyword>
<evidence type="ECO:0000256" key="1">
    <source>
        <dbReference type="SAM" id="Phobius"/>
    </source>
</evidence>
<sequence>MKLFQRLFFAAVLSGLTAGAVMAGLQQWRVAPLILQAEVFEQAEAAAPKHEAAAPTEAHDEDGWAPQDGAERIGYTVAADLLTAVGFAFVLAAASVLSGIEVTARNGVVWGLAGYLAFQLAPAFGLPPELPGMPAAELVSRQVWWWGSALATATAIFGIAKFRNGPALAIGAVLLVLPHVIGAPPQPEEASSVPAHLATSFAASTLAVGAAFWLALGPLYGWLSERLARTPATTKAMA</sequence>
<dbReference type="NCBIfam" id="TIGR02458">
    <property type="entry name" value="CbtA"/>
    <property type="match status" value="1"/>
</dbReference>
<dbReference type="InterPro" id="IPR012666">
    <property type="entry name" value="CbtA_put"/>
</dbReference>
<feature type="chain" id="PRO_5036884690" evidence="2">
    <location>
        <begin position="24"/>
        <end position="238"/>
    </location>
</feature>
<dbReference type="EMBL" id="JACRAF010000013">
    <property type="protein sequence ID" value="MBI4920810.1"/>
    <property type="molecule type" value="Genomic_DNA"/>
</dbReference>
<keyword evidence="1" id="KW-0812">Transmembrane</keyword>
<dbReference type="Proteomes" id="UP000782610">
    <property type="component" value="Unassembled WGS sequence"/>
</dbReference>